<reference evidence="4" key="1">
    <citation type="journal article" date="2019" name="Int. J. Syst. Evol. Microbiol.">
        <title>The Global Catalogue of Microorganisms (GCM) 10K type strain sequencing project: providing services to taxonomists for standard genome sequencing and annotation.</title>
        <authorList>
            <consortium name="The Broad Institute Genomics Platform"/>
            <consortium name="The Broad Institute Genome Sequencing Center for Infectious Disease"/>
            <person name="Wu L."/>
            <person name="Ma J."/>
        </authorList>
    </citation>
    <scope>NUCLEOTIDE SEQUENCE [LARGE SCALE GENOMIC DNA]</scope>
    <source>
        <strain evidence="4">KCTC 32514</strain>
    </source>
</reference>
<dbReference type="PANTHER" id="PTHR24273">
    <property type="entry name" value="FI04643P-RELATED"/>
    <property type="match status" value="1"/>
</dbReference>
<name>A0ABW5ZMZ5_9FLAO</name>
<feature type="domain" description="HYR-like" evidence="2">
    <location>
        <begin position="2314"/>
        <end position="2381"/>
    </location>
</feature>
<feature type="chain" id="PRO_5046519807" description="HYR-like domain-containing protein" evidence="1">
    <location>
        <begin position="29"/>
        <end position="4015"/>
    </location>
</feature>
<gene>
    <name evidence="3" type="ORF">ACFS29_01785</name>
</gene>
<dbReference type="EMBL" id="JBHUOS010000001">
    <property type="protein sequence ID" value="MFD2914354.1"/>
    <property type="molecule type" value="Genomic_DNA"/>
</dbReference>
<evidence type="ECO:0000256" key="1">
    <source>
        <dbReference type="SAM" id="SignalP"/>
    </source>
</evidence>
<comment type="caution">
    <text evidence="3">The sequence shown here is derived from an EMBL/GenBank/DDBJ whole genome shotgun (WGS) entry which is preliminary data.</text>
</comment>
<dbReference type="InterPro" id="IPR013783">
    <property type="entry name" value="Ig-like_fold"/>
</dbReference>
<protein>
    <recommendedName>
        <fullName evidence="2">HYR-like domain-containing protein</fullName>
    </recommendedName>
</protein>
<feature type="domain" description="HYR-like" evidence="2">
    <location>
        <begin position="1059"/>
        <end position="1125"/>
    </location>
</feature>
<dbReference type="Pfam" id="PF23237">
    <property type="entry name" value="HYR_4C"/>
    <property type="match status" value="4"/>
</dbReference>
<feature type="domain" description="HYR-like" evidence="2">
    <location>
        <begin position="1474"/>
        <end position="1539"/>
    </location>
</feature>
<dbReference type="RefSeq" id="WP_379660167.1">
    <property type="nucleotide sequence ID" value="NZ_JBHUOS010000001.1"/>
</dbReference>
<keyword evidence="4" id="KW-1185">Reference proteome</keyword>
<feature type="signal peptide" evidence="1">
    <location>
        <begin position="1"/>
        <end position="28"/>
    </location>
</feature>
<sequence length="4015" mass="421853">MKNNLTSFFFKLLTICIVSLLFINNGFAQEQYDKESDYWPKTGKLSGKELKDYMEVLKKRANIYNEKKSFSSYNQRSSETNPVGTCNVITCGSFNALDITPNNNGLPSEFQTAVDGSTYSADVIYDCWNDEGTVDYSEGQYISYSNINANIDTPAIISPSPDGGGFSIFSYKFEGIEQDLTVLPNATYRVCFEIAVIPRYSNSDGSFVEFSPDLNFGIGSGGTQIVDPLTYNEDYLTVHPLIDFPNSLSTATTGPFQNPGGWTDIDPYWETICITFQSDNSGTVNVFYQTQTPGKSVVLVDGLRLSLEGYAVPPTMAEENIDTDNNAIDVFCDAFSVDLNDYITSTGPAGSTLTWSTDPDPLNTAGHISNTVVNTPGTYYVFYYNPVDLCASPAGFIDLMISDLAASVNSKSNVDCVEDSNGSVIISATNGNPPYNYVIDGGSSQTSNTFNSLNTGAHLVEVTDSNNCSVSVNFDIIASDTDTPTASNLDPISVQCIDDVPGYNIEDVDDEADNTTSNPVVAFVSDVSNNLSCPETITRTYSVTDDCGNSINVTQIITINDTIPPSLNIPTEITIECTNPIDPSTTGTATGSDTCSNVIISYNDTSIFECGNTETIKRTWTATDECGNSTSADQTIIIEDTTAPTLIIPTDVTVECANPIDPSATGTATGNDTCGNVTISFIDYLVTDCGNTETIKRTWTATDDCGNAISDNQIIILEDTTPPTLNIPVDAIIDCTNSIDPTVTGNATGSDSCGSITISYSDTSVAGCGNTETITRTWIATDDCDNTTSLDQIITVEDNTTPILNIPGDIIIECTNPTDPSATGTATGSDTCGNIIISYNDTSVADCGNTETITRTWTAIDDCGNTTSLDQIITVEDTTPPTIDTPASQIMIECGVTPDGTLQAWLDNNGGAVASDTCGNVTWSNNYNAGISDCSSLITVVFTATDDCGNSSSTTATYAIQDTTPPVITIPASDQTIECDIDGDTTRDIQIWLATHGGATATDDCSTIIWSNNFISLSDDCGETGSATVIFTATDGCGNSTSTTATFSSIDSTNPVAPSAPDDLNLQCIDEVPNPSQLTASDNCMSNITATGVDNIDNSNPCNITIVRTWTFIDDCGNSSSVSQNIIVADTTAPTFTAPEDLTIECNQDPNNLTIIGDVTDENDNCSTGLEATFSDNVTPGACANGSIITRTWTLTDDCGNTTSLDQIIIIEDKTAPALNIPADITVECTNPTDPSATGTATGSDNCSNVTISYNDTSVADCGNTETITRTWTATDDCGNTTSLDQIITVEDTTPPTIDTPASQIMIECGVTPDGTLQAWLDNNGGAVASDTCGNITWSNNYNAGISDCSISISVIFTATDDCGNTSTTSATYAIQDTTPPVITNAASDQTIECNTDNNATQSIQTWLNTNGGATATDDCSSIIWTNNFTSLSGGCGETGSATVIFTATDGCGNSTSTTATFNNSDSTNPVAPSAPNDLTFQCIDEVPNPGQLTASDNCMDNITVMGVDNIDNSNLCNIIITRTWTFIDDCGNSSSVLQNIIVVDTIAPTFTVPADLNIECDVDANSLTITGDVTDENDNCSSGLEATYSDSVANGSCVNSETITRTWSLTDDCNNTTTFVQTINVVDTTAPTLIIPSDVTIECTNSTDPSATGTATGSDSCGNVTISYNDTSVADCGNTKTITRTWTATDDCGNTISLDQIITVEDTTPPTIDTPASQIMIECGVTPDGTLQAWLNNNGDAVASDTCGNVTWSNNYNAGISDCSTSITVVFTATDDCGNSSSTSATYAIQDTTPPLITIAASDQTIECNIDNNVTQNIQTWLDINGGATATDDCSAIIWSNNFISLSDDCGETGSATVIFTATDGCGNSTSTTAIFSRIDSTNPVAPSAPDDLTFQCIDEVPNPGQLTASDNCMSNITVTGVDNIDNSNLCNIIITRTWTFIDDCGNSSSVSQNIIVADTTAPLFTAPDDLTIECNQDPNNLTIIGDVTDENDNCSTSLEATFSDNITPGACANGSIITRTWTLTDDCGNTTSLDQIITVEDKTAPVIDLSATNIVVECDSSGNNTEIQDWLDTNGGALASDSCSNIINWTNNYNGAAFDCSTPVSVIFTATDACGNSTSTTATYAIEDTTPPVVSNATNFTIQCNLSDNDIDLQNWLNSNGGATATDDCSSVTWSNNFTSLSNDCGETGSAIVIFTATDGCGNSSSTTATYAIQDTIPPVITIPASDQTTECDIDGGVTEDILTWLATYGGAIATDDCSEIIWSNNFISLSDDCGETGSATVIFTATDGCGNSTSTSATFNSIDSTNPVAPSAPDDLTFQCIDDVPNPGQLTASDNCMDNITVTGVDNIDNSNLCNIIITRTWTFIDDCGNSSSVSQNIIIADTTAPIFTAPDDLTIECNQNLNDLTIIGDVTDENDNCSTGLEATFSDNVTSGVCANESIISRTWTLTDDCGNTTSLDQIITIEDNTTPTLNIPADITVECTTPTEPSVTGIATGIDTCGNVTISYNDTSVADCGNTETITRTWTATDDCGNTISETQTISITDTIAPIIGIEASDITVECDGNGYIDDLYTWLDNNGGANASDSCGEIYWFASCGSNEIIAIADLNPQNISCELSDGCGQTGSITVTFYAYDACNNVSQTTATFAVVDTTPPNLDNCSVTDEAIECSGDNNEQLAIDWNAANILALENCVADTCDTNFNGQVTSDFAYSNLVTTCGQGGTIAVIYTITDDCGNASTLNAILTLEDTVAPDLMGCTVENTTLECSDTDNETLADAWNATNITALEACVVDSCDTNFTGQVTSNYDFDNLNTTCGPCGTLNVIYTITDDCGNATTLAATLTFDDGTIPDLSSCSVTNESIECSGDNNEQLANDWNTANISALENCADDLGVTITSNYDYTNLTSTCGLGGTITVVYTITDDCGNATTLSATLTLEDTTPPNLDNCSVTDEAIECSGDDNEQLAIDWNTANITALESCGADSCDTDSNGQVSSDFEYSNLVSTCGISGTIAVIYTITDDCGNTSTLNATLTLEDTTPPNLDNCSVTDEAIECSGDNNEQLAIDWNTANISALENCVADTCDTNFNGQVTSDFAYSNLVTTCGQGGTIAVIYTITDDCGNASTLNATLTLEDTVAPDLMVCTVENTTLECSDTDNETLADAWNAENIAALEACAVDSCDADFTGQVTSDYNFNNLNTTCGPCGTINVTYTITDDCGNASTLIATLTFDDGTIPDLSNCSVTDVSIECSGDDNEQLANDWNTTNISALENCADDLGVIVTSSYDFTNLTSTCGLGGTITVVYTITDDCGNATTLSATLTLEDTTPPNLDNCSVTDEAIECSGTDNEQLAINWNTANITALESCGTDSCDTDSNGQVTSDFAYSNLVSTCGIGGEITVVYTITDDCGNATTLNATLTLEDTTPPNLDDCSVTDASIECSGDNNEQLAIDWNAANIAALETCGADSCDTDVNGQVTSDFAYSNLVSTCGISGTITVVYTITDNCGNATTLNAILTLEDTTPPNLDNCSVTNQSIECSGDANEQIANDWNAANISALENCSADSCDTDIEGQVTSDFAYTNLVSTCGQGGTIDVIYTITDDCGNATTLNATLTIEDTIAPNLTGCTVENTTLECSDTDNETLADAWNAENIATLEACAVDSCDTDFSGQVTSDYDFNNLNTTCGPCGTIVVNYTVTDDCGNFTKLAITITFNDGTIPDLSNCTLEDYTMECVGDENSTLANDWNGNNIVTLQACADDNTVIVTSDYDFTNFVVTCGQSGTLTVIYTITDDCGNATTLTSMLIIEDTTAPTFTVPADVTLECDQDSTDITLTGDVTDETDLCSGDIEANYVDTTANGDCANSSIITRTWSLSDDCGNVTTQVQIITIQDTTAPTFTVPANVTLECDADLSDFSITGNVTDEADNCSTDLKATYTDSVADGDCDNESIITRTWSLTDDCDNTTTLVQTITIQDITAPTFTVPADITLECDADLTDVSLTGDVTDEADNCSTNLEATFTDAI</sequence>
<evidence type="ECO:0000313" key="3">
    <source>
        <dbReference type="EMBL" id="MFD2914354.1"/>
    </source>
</evidence>
<dbReference type="Gene3D" id="2.60.40.10">
    <property type="entry name" value="Immunoglobulins"/>
    <property type="match status" value="1"/>
</dbReference>
<proteinExistence type="predicted"/>
<dbReference type="InterPro" id="IPR057078">
    <property type="entry name" value="HYR-4C"/>
</dbReference>
<dbReference type="Proteomes" id="UP001597548">
    <property type="component" value="Unassembled WGS sequence"/>
</dbReference>
<feature type="domain" description="HYR-like" evidence="2">
    <location>
        <begin position="1889"/>
        <end position="1955"/>
    </location>
</feature>
<dbReference type="PANTHER" id="PTHR24273:SF32">
    <property type="entry name" value="HYALIN"/>
    <property type="match status" value="1"/>
</dbReference>
<feature type="non-terminal residue" evidence="3">
    <location>
        <position position="4015"/>
    </location>
</feature>
<accession>A0ABW5ZMZ5</accession>
<evidence type="ECO:0000259" key="2">
    <source>
        <dbReference type="Pfam" id="PF23237"/>
    </source>
</evidence>
<keyword evidence="1" id="KW-0732">Signal</keyword>
<evidence type="ECO:0000313" key="4">
    <source>
        <dbReference type="Proteomes" id="UP001597548"/>
    </source>
</evidence>
<organism evidence="3 4">
    <name type="scientific">Psychroserpens luteus</name>
    <dbReference type="NCBI Taxonomy" id="1434066"/>
    <lineage>
        <taxon>Bacteria</taxon>
        <taxon>Pseudomonadati</taxon>
        <taxon>Bacteroidota</taxon>
        <taxon>Flavobacteriia</taxon>
        <taxon>Flavobacteriales</taxon>
        <taxon>Flavobacteriaceae</taxon>
        <taxon>Psychroserpens</taxon>
    </lineage>
</organism>